<evidence type="ECO:0000256" key="2">
    <source>
        <dbReference type="ARBA" id="ARBA00008722"/>
    </source>
</evidence>
<dbReference type="EMBL" id="KJ495756">
    <property type="protein sequence ID" value="AIT55714.1"/>
    <property type="molecule type" value="Genomic_RNA"/>
</dbReference>
<organism evidence="7 8">
    <name type="scientific">Warrego virus</name>
    <dbReference type="NCBI Taxonomy" id="40062"/>
    <lineage>
        <taxon>Viruses</taxon>
        <taxon>Riboviria</taxon>
        <taxon>Orthornavirae</taxon>
        <taxon>Duplornaviricota</taxon>
        <taxon>Resentoviricetes</taxon>
        <taxon>Reovirales</taxon>
        <taxon>Sedoreoviridae</taxon>
        <taxon>Orbivirus</taxon>
        <taxon>Orbivirus gammamitchellense</taxon>
    </lineage>
</organism>
<dbReference type="RefSeq" id="YP_009507735.1">
    <property type="nucleotide sequence ID" value="NC_038620.1"/>
</dbReference>
<keyword evidence="5" id="KW-0946">Virion</keyword>
<accession>A0A097I4E4</accession>
<evidence type="ECO:0000313" key="8">
    <source>
        <dbReference type="Proteomes" id="UP000154153"/>
    </source>
</evidence>
<dbReference type="GO" id="GO:0039625">
    <property type="term" value="C:viral inner capsid"/>
    <property type="evidence" value="ECO:0007669"/>
    <property type="project" value="UniProtKB-KW"/>
</dbReference>
<proteinExistence type="inferred from homology"/>
<dbReference type="Pfam" id="PF00898">
    <property type="entry name" value="Orbi_VP2"/>
    <property type="match status" value="1"/>
</dbReference>
<keyword evidence="6" id="KW-1153">Inner capsid protein</keyword>
<dbReference type="GeneID" id="37618778"/>
<dbReference type="InterPro" id="IPR001742">
    <property type="entry name" value="Capsid_VP2_Orbivir"/>
</dbReference>
<dbReference type="KEGG" id="vg:37618778"/>
<dbReference type="Proteomes" id="UP000154153">
    <property type="component" value="Genome"/>
</dbReference>
<evidence type="ECO:0000256" key="4">
    <source>
        <dbReference type="ARBA" id="ARBA00022561"/>
    </source>
</evidence>
<name>A0A097I4E4_9REOV</name>
<evidence type="ECO:0000256" key="1">
    <source>
        <dbReference type="ARBA" id="ARBA00004328"/>
    </source>
</evidence>
<keyword evidence="4" id="KW-0167">Capsid protein</keyword>
<evidence type="ECO:0000256" key="5">
    <source>
        <dbReference type="ARBA" id="ARBA00022844"/>
    </source>
</evidence>
<evidence type="ECO:0000256" key="6">
    <source>
        <dbReference type="ARBA" id="ARBA00022996"/>
    </source>
</evidence>
<reference evidence="7 8" key="1">
    <citation type="journal article" date="2014" name="PLoS ONE">
        <title>Full genome characterization of the culicoides-borne marsupial orbiviruses: wallal virus, mudjinbarry virus and warrego viruses.</title>
        <authorList>
            <person name="Belaganahalli M.N."/>
            <person name="Maan S."/>
            <person name="Maan N.S."/>
            <person name="Pritchard I."/>
            <person name="Kirkland P.D."/>
            <person name="Brownlie J."/>
            <person name="Attoui H."/>
            <person name="Mertens P.P."/>
        </authorList>
    </citation>
    <scope>NUCLEOTIDE SEQUENCE [LARGE SCALE GENOMIC DNA]</scope>
    <source>
        <strain evidence="7">AUS1969/01</strain>
    </source>
</reference>
<dbReference type="GO" id="GO:0005198">
    <property type="term" value="F:structural molecule activity"/>
    <property type="evidence" value="ECO:0007669"/>
    <property type="project" value="InterPro"/>
</dbReference>
<sequence>MEFTVAIVEDSDENITDAGVHNKYGHFDVVIDSKSRKAAIKNNIYSMNDDIKRASLETPEQAASFEKQYATPIKTENFIIVPDKLPIAMKHYDTRKRMNDVLYENDRLVNAISTMYNYQEANVSDNQESHTRVMTQPDFGNIFMKIEEADHCYYQRLAVPRKECDHLINESVDENYRSGHMFISHTYFLLENQAMRMELVDVRGAVIAQDMNEFPQRTDNTKEPKFEYFKAKKGTRKGNVLYRLYEILAGGFVRTTLPNISRTNRPITTVRSEHDESKLIEVLDLLNGFDTFIENVKEDRYMRFPRNDLFKKVYSEFLRILQEGILNDIQMNMLHDYGKLSMLLAIAAGRAIGYPINYSHQDRLVRGIYCLFYFVHKRGYSTVIKYPLHSAIYEKYAKSKIDENTEEEAKLLTQYYLRRNVYTEVVDGNVGLGIYKIYFPFVDDNEDIFHGDYKIYGHGHFPLVHEEEAEVKRIKIDNEKRQFSLINLKKLKEFHVEIYKKGKWDVDNEDGIDEMMTYPFKDFEIVKRIERSVQGDDISGRVGQSVLQVDKCLLYTLDPGVCYKYHKVTIKIGAKCKKSIFFQGMIRRLQIIVHLATCVIAKFIDTYQMLEPPMWNGSRIVQNEVKRNMLADAKDDPVFKEYISEINPNFDFTSMEQSCAGLLYGQRPRWKIVEEYLEYMLRVKVIKQYSAKEIEMIMRSIQRNEHIVFVILRILIEEEAVKEDDGYNFIYDLRSTRGNTRRAVFVRWFPVLMKENVNDCEKRDRINILCLLFQSLSGLEMMTKTFPMFIFHMERPMMVPVKKGNDWKFVLHFYYGEEERRNWLADDDDNEMLLIIENFYYEVEMKQKETSIPAQSKRWNHEMWISMRCGGWSDGLVLILPIVSPKRGSIILLLHDERTESRYRIDLIKRQFRHVKYTLFGFCAIKFKSDGESEMYTEGQVDMKNALRQGWGVSHRCYIIKFIEQIKGNKHLATKLTNI</sequence>
<evidence type="ECO:0000313" key="7">
    <source>
        <dbReference type="EMBL" id="AIT55714.1"/>
    </source>
</evidence>
<comment type="subcellular location">
    <subcellularLocation>
        <location evidence="1">Virion</location>
    </subcellularLocation>
</comment>
<comment type="similarity">
    <text evidence="2">Belongs to the orbivirus VP2 family.</text>
</comment>
<evidence type="ECO:0000256" key="3">
    <source>
        <dbReference type="ARBA" id="ARBA00015347"/>
    </source>
</evidence>
<keyword evidence="8" id="KW-1185">Reference proteome</keyword>
<protein>
    <recommendedName>
        <fullName evidence="3">Outer capsid protein VP2</fullName>
    </recommendedName>
</protein>